<evidence type="ECO:0000313" key="2">
    <source>
        <dbReference type="Araport" id="AT4G23015"/>
    </source>
</evidence>
<dbReference type="EMBL" id="CP002687">
    <property type="protein sequence ID" value="ANM67396.1"/>
    <property type="molecule type" value="Genomic_DNA"/>
</dbReference>
<keyword evidence="1" id="KW-1133">Transmembrane helix</keyword>
<feature type="transmembrane region" description="Helical" evidence="1">
    <location>
        <begin position="22"/>
        <end position="43"/>
    </location>
</feature>
<protein>
    <submittedName>
        <fullName evidence="3">Transmembrane protein</fullName>
    </submittedName>
</protein>
<gene>
    <name evidence="2 3" type="ordered locus">At4g23015</name>
</gene>
<dbReference type="OrthoDB" id="10618696at2759"/>
<proteinExistence type="predicted"/>
<reference evidence="4" key="2">
    <citation type="journal article" date="2017" name="Plant J.">
        <title>Araport11: a complete reannotation of the Arabidopsis thaliana reference genome.</title>
        <authorList>
            <person name="Cheng C.Y."/>
            <person name="Krishnakumar V."/>
            <person name="Chan A.P."/>
            <person name="Thibaud-Nissen F."/>
            <person name="Schobel S."/>
            <person name="Town C.D."/>
        </authorList>
    </citation>
    <scope>GENOME REANNOTATION</scope>
    <source>
        <strain evidence="4">cv. Columbia</strain>
    </source>
</reference>
<dbReference type="RefSeq" id="NP_001329228.1">
    <property type="nucleotide sequence ID" value="NM_001341573.1"/>
</dbReference>
<dbReference type="AlphaFoldDB" id="A0A1P8B735"/>
<dbReference type="GeneID" id="28720174"/>
<reference evidence="3 4" key="1">
    <citation type="journal article" date="1999" name="Nature">
        <title>Sequence and analysis of chromosome 4 of the plant Arabidopsis thaliana.</title>
        <authorList>
            <consortium name="EU"/>
            <consortium name="CSHL and WU Arabidopsis Sequencing Project"/>
            <person name="Mayer K."/>
            <person name="Schuller C."/>
            <person name="Wambutt R."/>
            <person name="Murphy G."/>
            <person name="Volckaert G."/>
            <person name="Pohl T."/>
            <person name="Dusterhoft A."/>
            <person name="Stiekema W."/>
            <person name="Entian K.D."/>
            <person name="Terryn N."/>
            <person name="Harris B."/>
            <person name="Ansorge W."/>
            <person name="Brandt P."/>
            <person name="Grivell L."/>
            <person name="Rieger M."/>
            <person name="Weichselgartner M."/>
            <person name="de Simone V."/>
            <person name="Obermaier B."/>
            <person name="Mache R."/>
            <person name="Muller M."/>
            <person name="Kreis M."/>
            <person name="Delseny M."/>
            <person name="Puigdomenech P."/>
            <person name="Watson M."/>
            <person name="Schmidtheini T."/>
            <person name="Reichert B."/>
            <person name="Portatelle D."/>
            <person name="Perez-Alonso M."/>
            <person name="Boutry M."/>
            <person name="Bancroft I."/>
            <person name="Vos P."/>
            <person name="Hoheisel J."/>
            <person name="Zimmermann W."/>
            <person name="Wedler H."/>
            <person name="Ridley P."/>
            <person name="Langham S.A."/>
            <person name="McCullagh B."/>
            <person name="Bilham L."/>
            <person name="Robben J."/>
            <person name="Van der Schueren J."/>
            <person name="Grymonprez B."/>
            <person name="Chuang Y.J."/>
            <person name="Vandenbussche F."/>
            <person name="Braeken M."/>
            <person name="Weltjens I."/>
            <person name="Voet M."/>
            <person name="Bastiaens I."/>
            <person name="Aert R."/>
            <person name="Defoor E."/>
            <person name="Weitzenegger T."/>
            <person name="Bothe G."/>
            <person name="Ramsperger U."/>
            <person name="Hilbert H."/>
            <person name="Braun M."/>
            <person name="Holzer E."/>
            <person name="Brandt A."/>
            <person name="Peters S."/>
            <person name="van Staveren M."/>
            <person name="Dirske W."/>
            <person name="Mooijman P."/>
            <person name="Klein Lankhorst R."/>
            <person name="Rose M."/>
            <person name="Hauf J."/>
            <person name="Kotter P."/>
            <person name="Berneiser S."/>
            <person name="Hempel S."/>
            <person name="Feldpausch M."/>
            <person name="Lamberth S."/>
            <person name="Van den Daele H."/>
            <person name="De Keyser A."/>
            <person name="Buysshaert C."/>
            <person name="Gielen J."/>
            <person name="Villarroel R."/>
            <person name="De Clercq R."/>
            <person name="Van Montagu M."/>
            <person name="Rogers J."/>
            <person name="Cronin A."/>
            <person name="Quail M."/>
            <person name="Bray-Allen S."/>
            <person name="Clark L."/>
            <person name="Doggett J."/>
            <person name="Hall S."/>
            <person name="Kay M."/>
            <person name="Lennard N."/>
            <person name="McLay K."/>
            <person name="Mayes R."/>
            <person name="Pettett A."/>
            <person name="Rajandream M.A."/>
            <person name="Lyne M."/>
            <person name="Benes V."/>
            <person name="Rechmann S."/>
            <person name="Borkova D."/>
            <person name="Blocker H."/>
            <person name="Scharfe M."/>
            <person name="Grimm M."/>
            <person name="Lohnert T.H."/>
            <person name="Dose S."/>
            <person name="de Haan M."/>
            <person name="Maarse A."/>
            <person name="Schafer M."/>
            <person name="Muller-Auer S."/>
            <person name="Gabel C."/>
            <person name="Fuchs M."/>
            <person name="Fartmann B."/>
            <person name="Granderath K."/>
            <person name="Dauner D."/>
            <person name="Herzl A."/>
            <person name="Neumann S."/>
            <person name="Argiriou A."/>
            <person name="Vitale D."/>
            <person name="Liguori R."/>
            <person name="Piravandi E."/>
            <person name="Massenet O."/>
            <person name="Quigley F."/>
            <person name="Clabauld G."/>
            <person name="Mundlein A."/>
            <person name="Felber R."/>
            <person name="Schnabl S."/>
            <person name="Hiller R."/>
            <person name="Schmidt W."/>
            <person name="Lecharny A."/>
            <person name="Aubourg S."/>
            <person name="Chefdor F."/>
            <person name="Cooke R."/>
            <person name="Berger C."/>
            <person name="Montfort A."/>
            <person name="Casacuberta E."/>
            <person name="Gibbons T."/>
            <person name="Weber N."/>
            <person name="Vandenbol M."/>
            <person name="Bargues M."/>
            <person name="Terol J."/>
            <person name="Torres A."/>
            <person name="Perez-Perez A."/>
            <person name="Purnelle B."/>
            <person name="Bent E."/>
            <person name="Johnson S."/>
            <person name="Tacon D."/>
            <person name="Jesse T."/>
            <person name="Heijnen L."/>
            <person name="Schwarz S."/>
            <person name="Scholler P."/>
            <person name="Heber S."/>
            <person name="Francs P."/>
            <person name="Bielke C."/>
            <person name="Frishman D."/>
            <person name="Haase D."/>
            <person name="Lemcke K."/>
            <person name="Mewes H.W."/>
            <person name="Stocker S."/>
            <person name="Zaccaria P."/>
            <person name="Bevan M."/>
            <person name="Wilson R.K."/>
            <person name="de la Bastide M."/>
            <person name="Habermann K."/>
            <person name="Parnell L."/>
            <person name="Dedhia N."/>
            <person name="Gnoj L."/>
            <person name="Schutz K."/>
            <person name="Huang E."/>
            <person name="Spiegel L."/>
            <person name="Sehkon M."/>
            <person name="Murray J."/>
            <person name="Sheet P."/>
            <person name="Cordes M."/>
            <person name="Abu-Threideh J."/>
            <person name="Stoneking T."/>
            <person name="Kalicki J."/>
            <person name="Graves T."/>
            <person name="Harmon G."/>
            <person name="Edwards J."/>
            <person name="Latreille P."/>
            <person name="Courtney L."/>
            <person name="Cloud J."/>
            <person name="Abbott A."/>
            <person name="Scott K."/>
            <person name="Johnson D."/>
            <person name="Minx P."/>
            <person name="Bentley D."/>
            <person name="Fulton B."/>
            <person name="Miller N."/>
            <person name="Greco T."/>
            <person name="Kemp K."/>
            <person name="Kramer J."/>
            <person name="Fulton L."/>
            <person name="Mardis E."/>
            <person name="Dante M."/>
            <person name="Pepin K."/>
            <person name="Hillier L."/>
            <person name="Nelson J."/>
            <person name="Spieth J."/>
            <person name="Ryan E."/>
            <person name="Andrews S."/>
            <person name="Geisel C."/>
            <person name="Layman D."/>
            <person name="Du H."/>
            <person name="Ali J."/>
            <person name="Berghoff A."/>
            <person name="Jones K."/>
            <person name="Drone K."/>
            <person name="Cotton M."/>
            <person name="Joshu C."/>
            <person name="Antonoiu B."/>
            <person name="Zidanic M."/>
            <person name="Strong C."/>
            <person name="Sun H."/>
            <person name="Lamar B."/>
            <person name="Yordan C."/>
            <person name="Ma P."/>
            <person name="Zhong J."/>
            <person name="Preston R."/>
            <person name="Vil D."/>
            <person name="Shekher M."/>
            <person name="Matero A."/>
            <person name="Shah R."/>
            <person name="Swaby I.K."/>
            <person name="O'Shaughnessy A."/>
            <person name="Rodriguez M."/>
            <person name="Hoffmann J."/>
            <person name="Till S."/>
            <person name="Granat S."/>
            <person name="Shohdy N."/>
            <person name="Hasegawa A."/>
            <person name="Hameed A."/>
            <person name="Lodhi M."/>
            <person name="Johnson A."/>
            <person name="Chen E."/>
            <person name="Marra M."/>
            <person name="Martienssen R."/>
            <person name="McCombie W.R."/>
        </authorList>
    </citation>
    <scope>NUCLEOTIDE SEQUENCE [LARGE SCALE GENOMIC DNA]</scope>
    <source>
        <strain evidence="4">cv. Columbia</strain>
    </source>
</reference>
<dbReference type="InParanoid" id="A0A1P8B735"/>
<dbReference type="KEGG" id="ath:AT4G23015"/>
<dbReference type="ExpressionAtlas" id="A0A1P8B735">
    <property type="expression patterns" value="baseline and differential"/>
</dbReference>
<dbReference type="TAIR" id="AT4G23015"/>
<sequence>MAHSQTNDFLSSSSSLSPSPPAILTAGLAGILAGALLSIGTIFNTIPIAINSKPDPCCSVNGFVNIKYDSNNVTPFLAVVIYTQRNVILDH</sequence>
<dbReference type="Proteomes" id="UP000006548">
    <property type="component" value="Chromosome 4"/>
</dbReference>
<evidence type="ECO:0000313" key="3">
    <source>
        <dbReference type="EMBL" id="ANM67396.1"/>
    </source>
</evidence>
<keyword evidence="1" id="KW-0472">Membrane</keyword>
<dbReference type="Araport" id="AT4G23015"/>
<keyword evidence="4" id="KW-1185">Reference proteome</keyword>
<accession>A0A1P8B735</accession>
<evidence type="ECO:0000313" key="4">
    <source>
        <dbReference type="Proteomes" id="UP000006548"/>
    </source>
</evidence>
<organism evidence="3 4">
    <name type="scientific">Arabidopsis thaliana</name>
    <name type="common">Mouse-ear cress</name>
    <dbReference type="NCBI Taxonomy" id="3702"/>
    <lineage>
        <taxon>Eukaryota</taxon>
        <taxon>Viridiplantae</taxon>
        <taxon>Streptophyta</taxon>
        <taxon>Embryophyta</taxon>
        <taxon>Tracheophyta</taxon>
        <taxon>Spermatophyta</taxon>
        <taxon>Magnoliopsida</taxon>
        <taxon>eudicotyledons</taxon>
        <taxon>Gunneridae</taxon>
        <taxon>Pentapetalae</taxon>
        <taxon>rosids</taxon>
        <taxon>malvids</taxon>
        <taxon>Brassicales</taxon>
        <taxon>Brassicaceae</taxon>
        <taxon>Camelineae</taxon>
        <taxon>Arabidopsis</taxon>
    </lineage>
</organism>
<evidence type="ECO:0000256" key="1">
    <source>
        <dbReference type="SAM" id="Phobius"/>
    </source>
</evidence>
<name>A0A1P8B735_ARATH</name>
<keyword evidence="1 3" id="KW-0812">Transmembrane</keyword>